<dbReference type="Proteomes" id="UP000012249">
    <property type="component" value="Unassembled WGS sequence"/>
</dbReference>
<protein>
    <submittedName>
        <fullName evidence="1">Uncharacterized protein</fullName>
    </submittedName>
</protein>
<accession>N1U2Y4</accession>
<comment type="caution">
    <text evidence="1">The sequence shown here is derived from an EMBL/GenBank/DDBJ whole genome shotgun (WGS) entry which is preliminary data.</text>
</comment>
<organism evidence="1 2">
    <name type="scientific">Leptospira weilii str. Ecochallenge</name>
    <dbReference type="NCBI Taxonomy" id="1049986"/>
    <lineage>
        <taxon>Bacteria</taxon>
        <taxon>Pseudomonadati</taxon>
        <taxon>Spirochaetota</taxon>
        <taxon>Spirochaetia</taxon>
        <taxon>Leptospirales</taxon>
        <taxon>Leptospiraceae</taxon>
        <taxon>Leptospira</taxon>
    </lineage>
</organism>
<name>N1U2Y4_9LEPT</name>
<reference evidence="1 2" key="1">
    <citation type="submission" date="2013-02" db="EMBL/GenBank/DDBJ databases">
        <authorList>
            <person name="Harkins D.M."/>
            <person name="Durkin A.S."/>
            <person name="Brinkac L.M."/>
            <person name="Haft D.H."/>
            <person name="Selengut J.D."/>
            <person name="Sanka R."/>
            <person name="DePew J."/>
            <person name="Purushe J."/>
            <person name="Haake D.A."/>
            <person name="Matsunaga J."/>
            <person name="Vinetz J.M."/>
            <person name="Sutton G.G."/>
            <person name="Nierman W.C."/>
            <person name="Fouts D.E."/>
        </authorList>
    </citation>
    <scope>NUCLEOTIDE SEQUENCE [LARGE SCALE GENOMIC DNA]</scope>
    <source>
        <strain evidence="1 2">Ecochallenge</strain>
    </source>
</reference>
<gene>
    <name evidence="1" type="ORF">LEP1GSC043_3702</name>
</gene>
<evidence type="ECO:0000313" key="2">
    <source>
        <dbReference type="Proteomes" id="UP000012249"/>
    </source>
</evidence>
<proteinExistence type="predicted"/>
<sequence length="172" mass="19167">MILFTCKKYNFLIEKNLPSLPAASPQNQVWAELVSQRICRNSDRFILKSKHLWGWLWLPTGRSSSLCEESTATLRCLLTNSLPTGRSSSLCEESTATLRCLLTNSLPTGRSSSLCEESTATLRCLLTNSLPTGRSSSLAKSQRHAPLPLTNSLRRVAHLRFAKSQRQRSAAF</sequence>
<dbReference type="EMBL" id="AHMI02000309">
    <property type="protein sequence ID" value="EMY12284.1"/>
    <property type="molecule type" value="Genomic_DNA"/>
</dbReference>
<dbReference type="AlphaFoldDB" id="N1U2Y4"/>
<dbReference type="AntiFam" id="ANF00049">
    <property type="entry name" value="Contained within insertion sequence ISlin1"/>
</dbReference>
<evidence type="ECO:0000313" key="1">
    <source>
        <dbReference type="EMBL" id="EMY12284.1"/>
    </source>
</evidence>